<proteinExistence type="inferred from homology"/>
<dbReference type="InterPro" id="IPR001189">
    <property type="entry name" value="Mn/Fe_SOD"/>
</dbReference>
<dbReference type="SUPFAM" id="SSF54719">
    <property type="entry name" value="Fe,Mn superoxide dismutase (SOD), C-terminal domain"/>
    <property type="match status" value="1"/>
</dbReference>
<feature type="binding site" evidence="5">
    <location>
        <position position="157"/>
    </location>
    <ligand>
        <name>Mn(2+)</name>
        <dbReference type="ChEBI" id="CHEBI:29035"/>
    </ligand>
</feature>
<comment type="similarity">
    <text evidence="1">Belongs to the iron/manganese superoxide dismutase family.</text>
</comment>
<feature type="binding site" evidence="5">
    <location>
        <position position="69"/>
    </location>
    <ligand>
        <name>Mn(2+)</name>
        <dbReference type="ChEBI" id="CHEBI:29035"/>
    </ligand>
</feature>
<sequence>MYKPKDYGQLLGHGVLSDELLNTHFKLYEGYVNNTNQMLELLDNIDPGTLEYSEIQRRFSWEWDGMRLHELYFDNLTEEEKDFNINSELGKKINEIYGDFETWRKNFLSVASMRGIGWTILYYDESSKELFNVWINEHDGGHFVGCKPILVIDCFEHAYFQDFGSKRPDYLEKIFSHIDWEKVTERF</sequence>
<dbReference type="SUPFAM" id="SSF46609">
    <property type="entry name" value="Fe,Mn superoxide dismutase (SOD), N-terminal domain"/>
    <property type="match status" value="1"/>
</dbReference>
<evidence type="ECO:0000259" key="6">
    <source>
        <dbReference type="Pfam" id="PF02777"/>
    </source>
</evidence>
<dbReference type="AlphaFoldDB" id="A0A0G4B4N8"/>
<feature type="binding site" evidence="5">
    <location>
        <position position="153"/>
    </location>
    <ligand>
        <name>Mn(2+)</name>
        <dbReference type="ChEBI" id="CHEBI:29035"/>
    </ligand>
</feature>
<name>A0A0G4B4N8_9BACT</name>
<evidence type="ECO:0000256" key="2">
    <source>
        <dbReference type="ARBA" id="ARBA00012682"/>
    </source>
</evidence>
<dbReference type="InterPro" id="IPR036314">
    <property type="entry name" value="SOD_C_sf"/>
</dbReference>
<evidence type="ECO:0000313" key="7">
    <source>
        <dbReference type="EMBL" id="AKM82575.1"/>
    </source>
</evidence>
<evidence type="ECO:0000313" key="8">
    <source>
        <dbReference type="Proteomes" id="UP000035648"/>
    </source>
</evidence>
<dbReference type="PANTHER" id="PTHR11404:SF6">
    <property type="entry name" value="SUPEROXIDE DISMUTASE [MN], MITOCHONDRIAL"/>
    <property type="match status" value="1"/>
</dbReference>
<dbReference type="InterPro" id="IPR019833">
    <property type="entry name" value="Mn/Fe_SOD_BS"/>
</dbReference>
<dbReference type="InterPro" id="IPR019832">
    <property type="entry name" value="Mn/Fe_SOD_C"/>
</dbReference>
<accession>A0A0G4B4N8</accession>
<dbReference type="GO" id="GO:0004784">
    <property type="term" value="F:superoxide dismutase activity"/>
    <property type="evidence" value="ECO:0007669"/>
    <property type="project" value="UniProtKB-EC"/>
</dbReference>
<keyword evidence="3 5" id="KW-0479">Metal-binding</keyword>
<dbReference type="Gene3D" id="3.55.40.20">
    <property type="entry name" value="Iron/manganese superoxide dismutase, C-terminal domain"/>
    <property type="match status" value="1"/>
</dbReference>
<reference evidence="7 8" key="1">
    <citation type="journal article" date="2015" name="Nature">
        <title>rRNA introns, odd ribosomes, and small enigmatic genomes across a large radiation of phyla.</title>
        <authorList>
            <person name="Brown C.T."/>
            <person name="Hug L.A."/>
            <person name="Thomas B.C."/>
            <person name="Sharon I."/>
            <person name="Castelle C.J."/>
            <person name="Singh A."/>
            <person name="Wilkins M.J."/>
            <person name="Williams K.H."/>
            <person name="Banfield J.F."/>
        </authorList>
    </citation>
    <scope>NUCLEOTIDE SEQUENCE [LARGE SCALE GENOMIC DNA]</scope>
</reference>
<evidence type="ECO:0000256" key="1">
    <source>
        <dbReference type="ARBA" id="ARBA00008714"/>
    </source>
</evidence>
<dbReference type="EC" id="1.15.1.1" evidence="2"/>
<evidence type="ECO:0000256" key="4">
    <source>
        <dbReference type="ARBA" id="ARBA00023002"/>
    </source>
</evidence>
<evidence type="ECO:0000256" key="3">
    <source>
        <dbReference type="ARBA" id="ARBA00022723"/>
    </source>
</evidence>
<keyword evidence="4 7" id="KW-0560">Oxidoreductase</keyword>
<gene>
    <name evidence="7" type="ORF">UT28_C0001G0795</name>
</gene>
<dbReference type="KEGG" id="bbgw:UT28_C0001G0795"/>
<feature type="binding site" evidence="5">
    <location>
        <position position="24"/>
    </location>
    <ligand>
        <name>Mn(2+)</name>
        <dbReference type="ChEBI" id="CHEBI:29035"/>
    </ligand>
</feature>
<feature type="domain" description="Manganese/iron superoxide dismutase C-terminal" evidence="6">
    <location>
        <begin position="87"/>
        <end position="186"/>
    </location>
</feature>
<dbReference type="Pfam" id="PF02777">
    <property type="entry name" value="Sod_Fe_C"/>
    <property type="match status" value="1"/>
</dbReference>
<protein>
    <recommendedName>
        <fullName evidence="2">superoxide dismutase</fullName>
        <ecNumber evidence="2">1.15.1.1</ecNumber>
    </recommendedName>
</protein>
<dbReference type="EMBL" id="CP011213">
    <property type="protein sequence ID" value="AKM82575.1"/>
    <property type="molecule type" value="Genomic_DNA"/>
</dbReference>
<dbReference type="PROSITE" id="PS00088">
    <property type="entry name" value="SOD_MN"/>
    <property type="match status" value="1"/>
</dbReference>
<dbReference type="PIRSF" id="PIRSF000349">
    <property type="entry name" value="SODismutase"/>
    <property type="match status" value="1"/>
</dbReference>
<dbReference type="InterPro" id="IPR050265">
    <property type="entry name" value="Fe/Mn_Superoxide_Dismutase"/>
</dbReference>
<dbReference type="STRING" id="1618337.UT28_C0001G0795"/>
<organism evidence="7 8">
    <name type="scientific">Berkelbacteria bacterium GW2011_GWE1_39_12</name>
    <dbReference type="NCBI Taxonomy" id="1618337"/>
    <lineage>
        <taxon>Bacteria</taxon>
        <taxon>Candidatus Berkelbacteria</taxon>
    </lineage>
</organism>
<dbReference type="InterPro" id="IPR036324">
    <property type="entry name" value="Mn/Fe_SOD_N_sf"/>
</dbReference>
<evidence type="ECO:0000256" key="5">
    <source>
        <dbReference type="PIRSR" id="PIRSR000349-1"/>
    </source>
</evidence>
<dbReference type="PANTHER" id="PTHR11404">
    <property type="entry name" value="SUPEROXIDE DISMUTASE 2"/>
    <property type="match status" value="1"/>
</dbReference>
<dbReference type="GO" id="GO:0046872">
    <property type="term" value="F:metal ion binding"/>
    <property type="evidence" value="ECO:0007669"/>
    <property type="project" value="UniProtKB-KW"/>
</dbReference>
<dbReference type="Proteomes" id="UP000035648">
    <property type="component" value="Chromosome"/>
</dbReference>